<dbReference type="GO" id="GO:0008237">
    <property type="term" value="F:metallopeptidase activity"/>
    <property type="evidence" value="ECO:0007669"/>
    <property type="project" value="UniProtKB-KW"/>
</dbReference>
<feature type="domain" description="Metalloprotease TldD/E central" evidence="7">
    <location>
        <begin position="118"/>
        <end position="225"/>
    </location>
</feature>
<sequence length="394" mass="44339">QQDYDIFETVLKKTENKLRSNDYLELRYHNKTTMSLLMKNNILEESYFDEYCGVGIRVLCSGAWGFIPTSIIEKTHILNTIYKAKKIADYLSTKLKEKVYLAPIKPIRGRFSAPIKIDPHSIPLEEKIEILSECNKIMKDNDAEIKSCTSFYNEPHDLKVIQTSEGTCVEIKESKPDFFTSVYAKSSTGEMINHTESIGTLGGFEFIKEMNDPYKMAEKTNKIAREILNAPRAPSGSQIVIMDPTMVGIITHEAIGHLAEADYVLSGSALKDKMGKIITNELISIVDSGKELGSGWLPIDDEGVETKEVTIINEGMLENYLHTRSTAAHFKTEPSGNARAWEYDDPPLTRMRNTYVKTSHKVNWKRNEIIEDTRNGVLLAGDGEGSADSTSEFM</sequence>
<dbReference type="GO" id="GO:0005829">
    <property type="term" value="C:cytosol"/>
    <property type="evidence" value="ECO:0007669"/>
    <property type="project" value="TreeGrafter"/>
</dbReference>
<dbReference type="GO" id="GO:0006508">
    <property type="term" value="P:proteolysis"/>
    <property type="evidence" value="ECO:0007669"/>
    <property type="project" value="UniProtKB-KW"/>
</dbReference>
<evidence type="ECO:0000259" key="5">
    <source>
        <dbReference type="Pfam" id="PF01523"/>
    </source>
</evidence>
<proteinExistence type="inferred from homology"/>
<gene>
    <name evidence="8" type="ORF">LCGC14_2861240</name>
</gene>
<name>A0A0F9AWR4_9ZZZZ</name>
<evidence type="ECO:0000256" key="3">
    <source>
        <dbReference type="ARBA" id="ARBA00022801"/>
    </source>
</evidence>
<protein>
    <recommendedName>
        <fullName evidence="9">TldD/PmbA family protein</fullName>
    </recommendedName>
</protein>
<feature type="non-terminal residue" evidence="8">
    <location>
        <position position="394"/>
    </location>
</feature>
<comment type="similarity">
    <text evidence="1">Belongs to the peptidase U62 family.</text>
</comment>
<feature type="domain" description="Metalloprotease TldD/E N-terminal" evidence="5">
    <location>
        <begin position="25"/>
        <end position="88"/>
    </location>
</feature>
<dbReference type="AlphaFoldDB" id="A0A0F9AWR4"/>
<keyword evidence="2" id="KW-0645">Protease</keyword>
<evidence type="ECO:0000259" key="6">
    <source>
        <dbReference type="Pfam" id="PF19289"/>
    </source>
</evidence>
<dbReference type="InterPro" id="IPR035068">
    <property type="entry name" value="TldD/PmbA_N"/>
</dbReference>
<reference evidence="8" key="1">
    <citation type="journal article" date="2015" name="Nature">
        <title>Complex archaea that bridge the gap between prokaryotes and eukaryotes.</title>
        <authorList>
            <person name="Spang A."/>
            <person name="Saw J.H."/>
            <person name="Jorgensen S.L."/>
            <person name="Zaremba-Niedzwiedzka K."/>
            <person name="Martijn J."/>
            <person name="Lind A.E."/>
            <person name="van Eijk R."/>
            <person name="Schleper C."/>
            <person name="Guy L."/>
            <person name="Ettema T.J."/>
        </authorList>
    </citation>
    <scope>NUCLEOTIDE SEQUENCE</scope>
</reference>
<dbReference type="Gene3D" id="3.30.2290.10">
    <property type="entry name" value="PmbA/TldD superfamily"/>
    <property type="match status" value="1"/>
</dbReference>
<dbReference type="PANTHER" id="PTHR30624:SF0">
    <property type="entry name" value="METALLOPROTEASE SLR0863"/>
    <property type="match status" value="1"/>
</dbReference>
<feature type="non-terminal residue" evidence="8">
    <location>
        <position position="1"/>
    </location>
</feature>
<evidence type="ECO:0000259" key="7">
    <source>
        <dbReference type="Pfam" id="PF19290"/>
    </source>
</evidence>
<comment type="caution">
    <text evidence="8">The sequence shown here is derived from an EMBL/GenBank/DDBJ whole genome shotgun (WGS) entry which is preliminary data.</text>
</comment>
<dbReference type="InterPro" id="IPR045569">
    <property type="entry name" value="Metalloprtase-TldD/E_C"/>
</dbReference>
<accession>A0A0F9AWR4</accession>
<dbReference type="Pfam" id="PF19290">
    <property type="entry name" value="PmbA_TldD_2nd"/>
    <property type="match status" value="1"/>
</dbReference>
<keyword evidence="4" id="KW-0482">Metalloprotease</keyword>
<dbReference type="PANTHER" id="PTHR30624">
    <property type="entry name" value="UNCHARACTERIZED PROTEIN TLDD AND PMBA"/>
    <property type="match status" value="1"/>
</dbReference>
<evidence type="ECO:0008006" key="9">
    <source>
        <dbReference type="Google" id="ProtNLM"/>
    </source>
</evidence>
<dbReference type="SUPFAM" id="SSF111283">
    <property type="entry name" value="Putative modulator of DNA gyrase, PmbA/TldD"/>
    <property type="match status" value="1"/>
</dbReference>
<evidence type="ECO:0000256" key="1">
    <source>
        <dbReference type="ARBA" id="ARBA00005836"/>
    </source>
</evidence>
<dbReference type="EMBL" id="LAZR01055303">
    <property type="protein sequence ID" value="KKK76676.1"/>
    <property type="molecule type" value="Genomic_DNA"/>
</dbReference>
<feature type="domain" description="Metalloprotease TldD/E C-terminal" evidence="6">
    <location>
        <begin position="236"/>
        <end position="388"/>
    </location>
</feature>
<dbReference type="Pfam" id="PF19289">
    <property type="entry name" value="PmbA_TldD_3rd"/>
    <property type="match status" value="1"/>
</dbReference>
<keyword evidence="3" id="KW-0378">Hydrolase</keyword>
<evidence type="ECO:0000256" key="2">
    <source>
        <dbReference type="ARBA" id="ARBA00022670"/>
    </source>
</evidence>
<evidence type="ECO:0000256" key="4">
    <source>
        <dbReference type="ARBA" id="ARBA00023049"/>
    </source>
</evidence>
<dbReference type="InterPro" id="IPR051463">
    <property type="entry name" value="Peptidase_U62_metallo"/>
</dbReference>
<evidence type="ECO:0000313" key="8">
    <source>
        <dbReference type="EMBL" id="KKK76676.1"/>
    </source>
</evidence>
<organism evidence="8">
    <name type="scientific">marine sediment metagenome</name>
    <dbReference type="NCBI Taxonomy" id="412755"/>
    <lineage>
        <taxon>unclassified sequences</taxon>
        <taxon>metagenomes</taxon>
        <taxon>ecological metagenomes</taxon>
    </lineage>
</organism>
<dbReference type="InterPro" id="IPR045570">
    <property type="entry name" value="Metalloprtase-TldD/E_cen_dom"/>
</dbReference>
<dbReference type="Pfam" id="PF01523">
    <property type="entry name" value="PmbA_TldD_1st"/>
    <property type="match status" value="1"/>
</dbReference>
<dbReference type="InterPro" id="IPR036059">
    <property type="entry name" value="TldD/PmbA_sf"/>
</dbReference>
<dbReference type="InterPro" id="IPR002510">
    <property type="entry name" value="Metalloprtase-TldD/E_N"/>
</dbReference>